<dbReference type="AlphaFoldDB" id="A0A5C5YCK7"/>
<protein>
    <submittedName>
        <fullName evidence="20">Diacylglycerol kinase</fullName>
        <ecNumber evidence="20">2.7.1.107</ecNumber>
    </submittedName>
</protein>
<name>A0A5C5YCK7_9PLAN</name>
<dbReference type="OrthoDB" id="290917at2"/>
<feature type="binding site" evidence="16">
    <location>
        <position position="69"/>
    </location>
    <ligand>
        <name>substrate</name>
    </ligand>
</feature>
<evidence type="ECO:0000256" key="10">
    <source>
        <dbReference type="ARBA" id="ARBA00022989"/>
    </source>
</evidence>
<feature type="transmembrane region" description="Helical" evidence="19">
    <location>
        <begin position="96"/>
        <end position="121"/>
    </location>
</feature>
<feature type="transmembrane region" description="Helical" evidence="19">
    <location>
        <begin position="31"/>
        <end position="50"/>
    </location>
</feature>
<comment type="caution">
    <text evidence="20">The sequence shown here is derived from an EMBL/GenBank/DDBJ whole genome shotgun (WGS) entry which is preliminary data.</text>
</comment>
<keyword evidence="3" id="KW-1003">Cell membrane</keyword>
<keyword evidence="8 20" id="KW-0418">Kinase</keyword>
<dbReference type="GO" id="GO:0005886">
    <property type="term" value="C:plasma membrane"/>
    <property type="evidence" value="ECO:0007669"/>
    <property type="project" value="UniProtKB-SubCell"/>
</dbReference>
<evidence type="ECO:0000256" key="12">
    <source>
        <dbReference type="ARBA" id="ARBA00023136"/>
    </source>
</evidence>
<evidence type="ECO:0000256" key="6">
    <source>
        <dbReference type="ARBA" id="ARBA00022692"/>
    </source>
</evidence>
<evidence type="ECO:0000256" key="14">
    <source>
        <dbReference type="ARBA" id="ARBA00023264"/>
    </source>
</evidence>
<evidence type="ECO:0000256" key="11">
    <source>
        <dbReference type="ARBA" id="ARBA00023098"/>
    </source>
</evidence>
<evidence type="ECO:0000256" key="16">
    <source>
        <dbReference type="PIRSR" id="PIRSR600829-2"/>
    </source>
</evidence>
<keyword evidence="4" id="KW-0444">Lipid biosynthesis</keyword>
<evidence type="ECO:0000256" key="7">
    <source>
        <dbReference type="ARBA" id="ARBA00022741"/>
    </source>
</evidence>
<dbReference type="GO" id="GO:0005524">
    <property type="term" value="F:ATP binding"/>
    <property type="evidence" value="ECO:0007669"/>
    <property type="project" value="UniProtKB-KW"/>
</dbReference>
<dbReference type="EC" id="2.7.1.107" evidence="20"/>
<comment type="similarity">
    <text evidence="2">Belongs to the bacterial diacylglycerol kinase family.</text>
</comment>
<evidence type="ECO:0000256" key="18">
    <source>
        <dbReference type="PIRSR" id="PIRSR600829-4"/>
    </source>
</evidence>
<dbReference type="Pfam" id="PF01219">
    <property type="entry name" value="DAGK_prokar"/>
    <property type="match status" value="1"/>
</dbReference>
<dbReference type="Gene3D" id="1.10.287.3610">
    <property type="match status" value="1"/>
</dbReference>
<evidence type="ECO:0000256" key="19">
    <source>
        <dbReference type="SAM" id="Phobius"/>
    </source>
</evidence>
<dbReference type="GO" id="GO:0008654">
    <property type="term" value="P:phospholipid biosynthetic process"/>
    <property type="evidence" value="ECO:0007669"/>
    <property type="project" value="UniProtKB-KW"/>
</dbReference>
<keyword evidence="7 17" id="KW-0547">Nucleotide-binding</keyword>
<keyword evidence="10 19" id="KW-1133">Transmembrane helix</keyword>
<accession>A0A5C5YCK7</accession>
<dbReference type="Proteomes" id="UP000317238">
    <property type="component" value="Unassembled WGS sequence"/>
</dbReference>
<evidence type="ECO:0000256" key="15">
    <source>
        <dbReference type="PIRSR" id="PIRSR600829-1"/>
    </source>
</evidence>
<keyword evidence="13" id="KW-0594">Phospholipid biosynthesis</keyword>
<evidence type="ECO:0000256" key="17">
    <source>
        <dbReference type="PIRSR" id="PIRSR600829-3"/>
    </source>
</evidence>
<evidence type="ECO:0000313" key="21">
    <source>
        <dbReference type="Proteomes" id="UP000317238"/>
    </source>
</evidence>
<feature type="active site" description="Proton acceptor" evidence="15">
    <location>
        <position position="69"/>
    </location>
</feature>
<evidence type="ECO:0000256" key="9">
    <source>
        <dbReference type="ARBA" id="ARBA00022840"/>
    </source>
</evidence>
<dbReference type="PANTHER" id="PTHR34299:SF1">
    <property type="entry name" value="DIACYLGLYCEROL KINASE"/>
    <property type="match status" value="1"/>
</dbReference>
<evidence type="ECO:0000256" key="2">
    <source>
        <dbReference type="ARBA" id="ARBA00005967"/>
    </source>
</evidence>
<organism evidence="20 21">
    <name type="scientific">Crateriforma conspicua</name>
    <dbReference type="NCBI Taxonomy" id="2527996"/>
    <lineage>
        <taxon>Bacteria</taxon>
        <taxon>Pseudomonadati</taxon>
        <taxon>Planctomycetota</taxon>
        <taxon>Planctomycetia</taxon>
        <taxon>Planctomycetales</taxon>
        <taxon>Planctomycetaceae</taxon>
        <taxon>Crateriforma</taxon>
    </lineage>
</organism>
<feature type="binding site" evidence="17">
    <location>
        <position position="76"/>
    </location>
    <ligand>
        <name>ATP</name>
        <dbReference type="ChEBI" id="CHEBI:30616"/>
    </ligand>
</feature>
<evidence type="ECO:0000256" key="1">
    <source>
        <dbReference type="ARBA" id="ARBA00004651"/>
    </source>
</evidence>
<comment type="cofactor">
    <cofactor evidence="18">
        <name>Mg(2+)</name>
        <dbReference type="ChEBI" id="CHEBI:18420"/>
    </cofactor>
    <text evidence="18">Mn(2+), Zn(2+), Cd(2+) and Co(2+) support activity to lesser extents.</text>
</comment>
<evidence type="ECO:0000313" key="20">
    <source>
        <dbReference type="EMBL" id="TWT72085.1"/>
    </source>
</evidence>
<keyword evidence="6 19" id="KW-0812">Transmembrane</keyword>
<comment type="subcellular location">
    <subcellularLocation>
        <location evidence="1">Cell membrane</location>
        <topology evidence="1">Multi-pass membrane protein</topology>
    </subcellularLocation>
</comment>
<reference evidence="20 21" key="1">
    <citation type="submission" date="2019-02" db="EMBL/GenBank/DDBJ databases">
        <title>Deep-cultivation of Planctomycetes and their phenomic and genomic characterization uncovers novel biology.</title>
        <authorList>
            <person name="Wiegand S."/>
            <person name="Jogler M."/>
            <person name="Boedeker C."/>
            <person name="Pinto D."/>
            <person name="Vollmers J."/>
            <person name="Rivas-Marin E."/>
            <person name="Kohn T."/>
            <person name="Peeters S.H."/>
            <person name="Heuer A."/>
            <person name="Rast P."/>
            <person name="Oberbeckmann S."/>
            <person name="Bunk B."/>
            <person name="Jeske O."/>
            <person name="Meyerdierks A."/>
            <person name="Storesund J.E."/>
            <person name="Kallscheuer N."/>
            <person name="Luecker S."/>
            <person name="Lage O.M."/>
            <person name="Pohl T."/>
            <person name="Merkel B.J."/>
            <person name="Hornburger P."/>
            <person name="Mueller R.-W."/>
            <person name="Bruemmer F."/>
            <person name="Labrenz M."/>
            <person name="Spormann A.M."/>
            <person name="Op Den Camp H."/>
            <person name="Overmann J."/>
            <person name="Amann R."/>
            <person name="Jetten M.S.M."/>
            <person name="Mascher T."/>
            <person name="Medema M.H."/>
            <person name="Devos D.P."/>
            <person name="Kaster A.-K."/>
            <person name="Ovreas L."/>
            <person name="Rohde M."/>
            <person name="Galperin M.Y."/>
            <person name="Jogler C."/>
        </authorList>
    </citation>
    <scope>NUCLEOTIDE SEQUENCE [LARGE SCALE GENOMIC DNA]</scope>
    <source>
        <strain evidence="20 21">Pan14r</strain>
    </source>
</reference>
<keyword evidence="9 17" id="KW-0067">ATP-binding</keyword>
<dbReference type="CDD" id="cd14263">
    <property type="entry name" value="DAGK_IM_like"/>
    <property type="match status" value="1"/>
</dbReference>
<evidence type="ECO:0000256" key="3">
    <source>
        <dbReference type="ARBA" id="ARBA00022475"/>
    </source>
</evidence>
<keyword evidence="18" id="KW-0479">Metal-binding</keyword>
<dbReference type="RefSeq" id="WP_145293782.1">
    <property type="nucleotide sequence ID" value="NZ_CP036319.1"/>
</dbReference>
<dbReference type="InterPro" id="IPR036945">
    <property type="entry name" value="DAGK_sf"/>
</dbReference>
<gene>
    <name evidence="20" type="primary">dgkA</name>
    <name evidence="20" type="ORF">Pan14r_44020</name>
</gene>
<feature type="binding site" evidence="18">
    <location>
        <position position="76"/>
    </location>
    <ligand>
        <name>a divalent metal cation</name>
        <dbReference type="ChEBI" id="CHEBI:60240"/>
    </ligand>
</feature>
<keyword evidence="11" id="KW-0443">Lipid metabolism</keyword>
<keyword evidence="18" id="KW-0460">Magnesium</keyword>
<sequence>MTDPHSRSTWRQKFADASRGIGVAVRGQKSFWVHFPAGVLVLVTAFALRLPATSMAILWLTVGVVIAAEVANSAFEALVHTVHPSFDPRIGRALDMAAGAVLILSIAAVAVGICLLGWPLWKVVVGVAAA</sequence>
<keyword evidence="12 19" id="KW-0472">Membrane</keyword>
<feature type="transmembrane region" description="Helical" evidence="19">
    <location>
        <begin position="56"/>
        <end position="75"/>
    </location>
</feature>
<evidence type="ECO:0000256" key="5">
    <source>
        <dbReference type="ARBA" id="ARBA00022679"/>
    </source>
</evidence>
<keyword evidence="5 20" id="KW-0808">Transferase</keyword>
<keyword evidence="21" id="KW-1185">Reference proteome</keyword>
<evidence type="ECO:0000256" key="8">
    <source>
        <dbReference type="ARBA" id="ARBA00022777"/>
    </source>
</evidence>
<proteinExistence type="inferred from homology"/>
<dbReference type="GO" id="GO:0046872">
    <property type="term" value="F:metal ion binding"/>
    <property type="evidence" value="ECO:0007669"/>
    <property type="project" value="UniProtKB-KW"/>
</dbReference>
<dbReference type="GO" id="GO:0004143">
    <property type="term" value="F:ATP-dependent diacylglycerol kinase activity"/>
    <property type="evidence" value="ECO:0007669"/>
    <property type="project" value="UniProtKB-EC"/>
</dbReference>
<keyword evidence="14" id="KW-1208">Phospholipid metabolism</keyword>
<dbReference type="EMBL" id="SJPL01000001">
    <property type="protein sequence ID" value="TWT72085.1"/>
    <property type="molecule type" value="Genomic_DNA"/>
</dbReference>
<dbReference type="PANTHER" id="PTHR34299">
    <property type="entry name" value="DIACYLGLYCEROL KINASE"/>
    <property type="match status" value="1"/>
</dbReference>
<evidence type="ECO:0000256" key="4">
    <source>
        <dbReference type="ARBA" id="ARBA00022516"/>
    </source>
</evidence>
<evidence type="ECO:0000256" key="13">
    <source>
        <dbReference type="ARBA" id="ARBA00023209"/>
    </source>
</evidence>
<dbReference type="InterPro" id="IPR000829">
    <property type="entry name" value="DAGK"/>
</dbReference>